<accession>A0A6M3XT24</accession>
<proteinExistence type="predicted"/>
<dbReference type="EMBL" id="MT144889">
    <property type="protein sequence ID" value="QJI00980.1"/>
    <property type="molecule type" value="Genomic_DNA"/>
</dbReference>
<organism evidence="1">
    <name type="scientific">viral metagenome</name>
    <dbReference type="NCBI Taxonomy" id="1070528"/>
    <lineage>
        <taxon>unclassified sequences</taxon>
        <taxon>metagenomes</taxon>
        <taxon>organismal metagenomes</taxon>
    </lineage>
</organism>
<gene>
    <name evidence="1" type="ORF">TM448B02183_0012</name>
</gene>
<evidence type="ECO:0000313" key="1">
    <source>
        <dbReference type="EMBL" id="QJI00980.1"/>
    </source>
</evidence>
<reference evidence="1" key="1">
    <citation type="submission" date="2020-03" db="EMBL/GenBank/DDBJ databases">
        <title>The deep terrestrial virosphere.</title>
        <authorList>
            <person name="Holmfeldt K."/>
            <person name="Nilsson E."/>
            <person name="Simone D."/>
            <person name="Lopez-Fernandez M."/>
            <person name="Wu X."/>
            <person name="de Brujin I."/>
            <person name="Lundin D."/>
            <person name="Andersson A."/>
            <person name="Bertilsson S."/>
            <person name="Dopson M."/>
        </authorList>
    </citation>
    <scope>NUCLEOTIDE SEQUENCE</scope>
    <source>
        <strain evidence="1">TM448B02183</strain>
    </source>
</reference>
<sequence>MNAGRQAIGARLRAVERAVGDMKLELLAIRHRAEGQVGTGGYLREVQDHLDEVARLLREERLVRYVELQGKE</sequence>
<name>A0A6M3XT24_9ZZZZ</name>
<protein>
    <submittedName>
        <fullName evidence="1">Uncharacterized protein</fullName>
    </submittedName>
</protein>
<dbReference type="AlphaFoldDB" id="A0A6M3XT24"/>